<comment type="caution">
    <text evidence="1">The sequence shown here is derived from an EMBL/GenBank/DDBJ whole genome shotgun (WGS) entry which is preliminary data.</text>
</comment>
<evidence type="ECO:0000313" key="2">
    <source>
        <dbReference type="Proteomes" id="UP000295391"/>
    </source>
</evidence>
<dbReference type="AlphaFoldDB" id="A0A4R6VPP4"/>
<evidence type="ECO:0000313" key="1">
    <source>
        <dbReference type="EMBL" id="TDQ61587.1"/>
    </source>
</evidence>
<protein>
    <submittedName>
        <fullName evidence="1">Uncharacterized protein</fullName>
    </submittedName>
</protein>
<reference evidence="1 2" key="1">
    <citation type="submission" date="2019-03" db="EMBL/GenBank/DDBJ databases">
        <title>Genomic Encyclopedia of Type Strains, Phase III (KMG-III): the genomes of soil and plant-associated and newly described type strains.</title>
        <authorList>
            <person name="Whitman W."/>
        </authorList>
    </citation>
    <scope>NUCLEOTIDE SEQUENCE [LARGE SCALE GENOMIC DNA]</scope>
    <source>
        <strain evidence="1 2">CGMCC 1.7002</strain>
    </source>
</reference>
<proteinExistence type="predicted"/>
<accession>A0A4R6VPP4</accession>
<organism evidence="1 2">
    <name type="scientific">Maritalea mobilis</name>
    <dbReference type="NCBI Taxonomy" id="483324"/>
    <lineage>
        <taxon>Bacteria</taxon>
        <taxon>Pseudomonadati</taxon>
        <taxon>Pseudomonadota</taxon>
        <taxon>Alphaproteobacteria</taxon>
        <taxon>Hyphomicrobiales</taxon>
        <taxon>Devosiaceae</taxon>
        <taxon>Maritalea</taxon>
    </lineage>
</organism>
<dbReference type="OrthoDB" id="9918768at2"/>
<name>A0A4R6VPP4_9HYPH</name>
<sequence>MTDGTLYPFETTQGGAEEAYVSSLNVQTTSETTQYADPDEDAAKPVSFVGRSGKTYAAKPTQLENLRIRDDQLCLLCVRNQQSEDILWVGSGQSLVHDQPNRAEFLDVVNKADKAYIIEIVDSAEQSLASWDLSNTHHNLPHAA</sequence>
<dbReference type="RefSeq" id="WP_133573302.1">
    <property type="nucleotide sequence ID" value="NZ_SNYR01000003.1"/>
</dbReference>
<keyword evidence="2" id="KW-1185">Reference proteome</keyword>
<gene>
    <name evidence="1" type="ORF">ATL17_2686</name>
</gene>
<dbReference type="EMBL" id="SNYR01000003">
    <property type="protein sequence ID" value="TDQ61587.1"/>
    <property type="molecule type" value="Genomic_DNA"/>
</dbReference>
<dbReference type="Proteomes" id="UP000295391">
    <property type="component" value="Unassembled WGS sequence"/>
</dbReference>